<dbReference type="PhylomeDB" id="O45921"/>
<evidence type="ECO:0000256" key="1">
    <source>
        <dbReference type="SAM" id="MobiDB-lite"/>
    </source>
</evidence>
<accession>O45921</accession>
<dbReference type="PaxDb" id="6239-Y39E4A.1"/>
<name>O45921_CAEEL</name>
<dbReference type="SMR" id="O45921"/>
<feature type="compositionally biased region" description="Basic and acidic residues" evidence="1">
    <location>
        <begin position="15"/>
        <end position="24"/>
    </location>
</feature>
<keyword evidence="2" id="KW-1133">Transmembrane helix</keyword>
<sequence>MADAFFDPTAPVANDQKKPDDEYHNLAAMPYDNLNPNAPTVGGTPPPPPPDAHGAAGGLVSDKKVASGDVVGDGVQELPESDPSSIKPRVNKAKIKKLKNKLKNAKIVYWTMLGIWTICLVLFVLVYFSIFPL</sequence>
<evidence type="ECO:0000256" key="2">
    <source>
        <dbReference type="SAM" id="Phobius"/>
    </source>
</evidence>
<dbReference type="WormBase" id="Y39E4A.1">
    <property type="protein sequence ID" value="CE16615"/>
    <property type="gene ID" value="WBGene00012711"/>
</dbReference>
<dbReference type="FunCoup" id="O45921">
    <property type="interactions" value="811"/>
</dbReference>
<dbReference type="AGR" id="WB:WBGene00012711"/>
<protein>
    <submittedName>
        <fullName evidence="3">Uncharacterized protein</fullName>
    </submittedName>
</protein>
<keyword evidence="2" id="KW-0812">Transmembrane</keyword>
<dbReference type="AlphaFoldDB" id="O45921"/>
<dbReference type="RefSeq" id="NP_499690.1">
    <property type="nucleotide sequence ID" value="NM_067289.3"/>
</dbReference>
<feature type="transmembrane region" description="Helical" evidence="2">
    <location>
        <begin position="107"/>
        <end position="130"/>
    </location>
</feature>
<evidence type="ECO:0000313" key="5">
    <source>
        <dbReference type="WormBase" id="Y39E4A.1"/>
    </source>
</evidence>
<dbReference type="InParanoid" id="O45921"/>
<dbReference type="KEGG" id="cel:CELE_Y39E4A.1"/>
<reference evidence="3 4" key="1">
    <citation type="journal article" date="1998" name="Science">
        <title>Genome sequence of the nematode C. elegans: a platform for investigating biology.</title>
        <authorList>
            <consortium name="The C. elegans sequencing consortium"/>
            <person name="Sulson J.E."/>
            <person name="Waterston R."/>
        </authorList>
    </citation>
    <scope>NUCLEOTIDE SEQUENCE [LARGE SCALE GENOMIC DNA]</scope>
    <source>
        <strain evidence="3 4">Bristol N2</strain>
    </source>
</reference>
<proteinExistence type="predicted"/>
<dbReference type="GeneID" id="176714"/>
<dbReference type="UCSC" id="Y39E4A.1">
    <property type="organism name" value="c. elegans"/>
</dbReference>
<dbReference type="PIR" id="T26755">
    <property type="entry name" value="T26755"/>
</dbReference>
<evidence type="ECO:0000313" key="3">
    <source>
        <dbReference type="EMBL" id="CAA16326.1"/>
    </source>
</evidence>
<dbReference type="CTD" id="176714"/>
<keyword evidence="4" id="KW-1185">Reference proteome</keyword>
<dbReference type="EMBL" id="BX284603">
    <property type="protein sequence ID" value="CAA16326.1"/>
    <property type="molecule type" value="Genomic_DNA"/>
</dbReference>
<dbReference type="HOGENOM" id="CLU_1836902_0_0_1"/>
<keyword evidence="2" id="KW-0472">Membrane</keyword>
<dbReference type="Proteomes" id="UP000001940">
    <property type="component" value="Chromosome III"/>
</dbReference>
<dbReference type="STRING" id="6239.Y39E4A.1.1"/>
<organism evidence="3 4">
    <name type="scientific">Caenorhabditis elegans</name>
    <dbReference type="NCBI Taxonomy" id="6239"/>
    <lineage>
        <taxon>Eukaryota</taxon>
        <taxon>Metazoa</taxon>
        <taxon>Ecdysozoa</taxon>
        <taxon>Nematoda</taxon>
        <taxon>Chromadorea</taxon>
        <taxon>Rhabditida</taxon>
        <taxon>Rhabditina</taxon>
        <taxon>Rhabditomorpha</taxon>
        <taxon>Rhabditoidea</taxon>
        <taxon>Rhabditidae</taxon>
        <taxon>Peloderinae</taxon>
        <taxon>Caenorhabditis</taxon>
    </lineage>
</organism>
<feature type="region of interest" description="Disordered" evidence="1">
    <location>
        <begin position="1"/>
        <end position="59"/>
    </location>
</feature>
<evidence type="ECO:0000313" key="4">
    <source>
        <dbReference type="Proteomes" id="UP000001940"/>
    </source>
</evidence>
<dbReference type="Bgee" id="WBGene00012711">
    <property type="expression patterns" value="Expressed in material anatomical entity and 2 other cell types or tissues"/>
</dbReference>
<dbReference type="OrthoDB" id="5846520at2759"/>
<gene>
    <name evidence="3" type="ORF">CELE_Y39E4A.1</name>
    <name evidence="3 5" type="ORF">Y39E4A.1</name>
</gene>